<feature type="domain" description="Carbamoyltransferase" evidence="2">
    <location>
        <begin position="149"/>
        <end position="352"/>
    </location>
</feature>
<proteinExistence type="inferred from homology"/>
<evidence type="ECO:0000259" key="2">
    <source>
        <dbReference type="Pfam" id="PF02543"/>
    </source>
</evidence>
<feature type="domain" description="Carbamoyltransferase" evidence="2">
    <location>
        <begin position="4"/>
        <end position="71"/>
    </location>
</feature>
<organism evidence="4 5">
    <name type="scientific">Cupriavidus nantongensis</name>
    <dbReference type="NCBI Taxonomy" id="1796606"/>
    <lineage>
        <taxon>Bacteria</taxon>
        <taxon>Pseudomonadati</taxon>
        <taxon>Pseudomonadota</taxon>
        <taxon>Betaproteobacteria</taxon>
        <taxon>Burkholderiales</taxon>
        <taxon>Burkholderiaceae</taxon>
        <taxon>Cupriavidus</taxon>
    </lineage>
</organism>
<dbReference type="KEGG" id="cnan:A2G96_04310"/>
<dbReference type="PANTHER" id="PTHR34847:SF1">
    <property type="entry name" value="NODULATION PROTEIN U"/>
    <property type="match status" value="1"/>
</dbReference>
<feature type="domain" description="Carbamoyltransferase C-terminal" evidence="3">
    <location>
        <begin position="404"/>
        <end position="576"/>
    </location>
</feature>
<dbReference type="EMBL" id="CP014844">
    <property type="protein sequence ID" value="AMR77026.1"/>
    <property type="molecule type" value="Genomic_DNA"/>
</dbReference>
<dbReference type="InterPro" id="IPR051338">
    <property type="entry name" value="NodU/CmcH_Carbamoyltrnsfr"/>
</dbReference>
<dbReference type="GO" id="GO:0016740">
    <property type="term" value="F:transferase activity"/>
    <property type="evidence" value="ECO:0007669"/>
    <property type="project" value="UniProtKB-KW"/>
</dbReference>
<dbReference type="CDD" id="cd24098">
    <property type="entry name" value="ASKHA_NBD_TobZ_N"/>
    <property type="match status" value="1"/>
</dbReference>
<name>A0A142JG14_9BURK</name>
<evidence type="ECO:0000313" key="4">
    <source>
        <dbReference type="EMBL" id="AMR77026.1"/>
    </source>
</evidence>
<dbReference type="AlphaFoldDB" id="A0A142JG14"/>
<keyword evidence="4" id="KW-0808">Transferase</keyword>
<dbReference type="STRING" id="1796606.A2G96_04310"/>
<dbReference type="InterPro" id="IPR003696">
    <property type="entry name" value="Carbtransf_dom"/>
</dbReference>
<dbReference type="Gene3D" id="3.30.420.40">
    <property type="match status" value="2"/>
</dbReference>
<sequence>MYTLGINAAYHDSAACLVRDGEVIAAAEDERFTHIKHGKRPVPFTAWELPFHAIDYCLGEAGIALRDVDHVAYAFDPALMLGARRHDATVTLPLEPSAHGAASGHESPWDPLFLSYVVNAPRQLASGAPHHLAARFRGVRHDGPFRWHFVEHHMGHEASAFLAAPFARCAVLTMDGRGERATTSYGVFDGKEYRRIKQIDLPDSLGLLYERVTRHLGFLHSSDEYKVMALASYGKPAHLGVFRDMVRRDAEGGYRVAQPDLEALLGPPRQRGEAFGAAHFDIARSLQEVLEETVVGMTTWLAEATGERQLAMAGGVALNCVMNARVRDQSPFDEVWVQPAAGDAGTALGAALWIDFLQRGRPARQWSMEHAYLGPAYGEDEIAAFLDWAKLPYRRLDDLAGQTAELLAQNKIIGWFQGRMEFGPRALGARSILASPIDPGMQQRLNQIKDREDFRPVAPVVMQERAPEWFSAARPGRGEAPFMLFIYDVRPEQAARIPAVCHVDGTARVQTVRREQNPAYYDLLAAFERRTGVPILVNTSFNTRGEPIVCTPRDAVECFWTSPLDALVIGPFLLEKPGAAGAQGQTGGAHGQG</sequence>
<evidence type="ECO:0000313" key="5">
    <source>
        <dbReference type="Proteomes" id="UP000075238"/>
    </source>
</evidence>
<dbReference type="InterPro" id="IPR031730">
    <property type="entry name" value="Carbam_trans_C"/>
</dbReference>
<protein>
    <submittedName>
        <fullName evidence="4">Carbamoyltransferase</fullName>
    </submittedName>
</protein>
<dbReference type="Proteomes" id="UP000075238">
    <property type="component" value="Chromosome 1"/>
</dbReference>
<dbReference type="RefSeq" id="WP_062797080.1">
    <property type="nucleotide sequence ID" value="NZ_CP014844.1"/>
</dbReference>
<evidence type="ECO:0000259" key="3">
    <source>
        <dbReference type="Pfam" id="PF16861"/>
    </source>
</evidence>
<reference evidence="4 5" key="1">
    <citation type="submission" date="2016-03" db="EMBL/GenBank/DDBJ databases">
        <title>Complete genome sequence of a novel chlorpyrifos degrading bacterium, Cupriavidus nantongensis sp. X1.</title>
        <authorList>
            <person name="Fang L."/>
        </authorList>
    </citation>
    <scope>NUCLEOTIDE SEQUENCE [LARGE SCALE GENOMIC DNA]</scope>
    <source>
        <strain evidence="4 5">X1</strain>
    </source>
</reference>
<dbReference type="PANTHER" id="PTHR34847">
    <property type="entry name" value="NODULATION PROTEIN U"/>
    <property type="match status" value="1"/>
</dbReference>
<comment type="similarity">
    <text evidence="1">Belongs to the NodU/CmcH family.</text>
</comment>
<evidence type="ECO:0000256" key="1">
    <source>
        <dbReference type="ARBA" id="ARBA00006129"/>
    </source>
</evidence>
<dbReference type="Pfam" id="PF02543">
    <property type="entry name" value="Carbam_trans_N"/>
    <property type="match status" value="2"/>
</dbReference>
<dbReference type="OrthoDB" id="9780777at2"/>
<dbReference type="Pfam" id="PF16861">
    <property type="entry name" value="Carbam_trans_C"/>
    <property type="match status" value="1"/>
</dbReference>
<dbReference type="Gene3D" id="3.90.870.20">
    <property type="entry name" value="Carbamoyltransferase, C-terminal domain"/>
    <property type="match status" value="1"/>
</dbReference>
<dbReference type="InterPro" id="IPR038152">
    <property type="entry name" value="Carbam_trans_C_sf"/>
</dbReference>
<gene>
    <name evidence="4" type="ORF">A2G96_04310</name>
</gene>
<dbReference type="SUPFAM" id="SSF53067">
    <property type="entry name" value="Actin-like ATPase domain"/>
    <property type="match status" value="1"/>
</dbReference>
<accession>A0A142JG14</accession>
<dbReference type="InterPro" id="IPR043129">
    <property type="entry name" value="ATPase_NBD"/>
</dbReference>
<keyword evidence="5" id="KW-1185">Reference proteome</keyword>